<feature type="signal peptide" evidence="1">
    <location>
        <begin position="1"/>
        <end position="29"/>
    </location>
</feature>
<sequence length="147" mass="14899">MLTIRSTLRYGLVTLAVMFASGPVAPAWAATGTVYVEIAKAGFIVGVGGGKGTLVFQGRRYPLSIGGLSFGATIGASKADLTGRAYNLRRASDIAGTYTAVGVGAAAGGGASSIRLQNARGVVLELRGRNIGLELNANVSGIEVSLR</sequence>
<protein>
    <recommendedName>
        <fullName evidence="4">DUF1134 domain-containing protein</fullName>
    </recommendedName>
</protein>
<dbReference type="Proteomes" id="UP000199569">
    <property type="component" value="Unassembled WGS sequence"/>
</dbReference>
<dbReference type="AlphaFoldDB" id="A0A1G5AWG6"/>
<proteinExistence type="predicted"/>
<evidence type="ECO:0008006" key="4">
    <source>
        <dbReference type="Google" id="ProtNLM"/>
    </source>
</evidence>
<name>A0A1G5AWG6_9HYPH</name>
<accession>A0A1G5AWG6</accession>
<dbReference type="EMBL" id="FMVJ01000002">
    <property type="protein sequence ID" value="SCX82180.1"/>
    <property type="molecule type" value="Genomic_DNA"/>
</dbReference>
<reference evidence="2 3" key="1">
    <citation type="submission" date="2016-10" db="EMBL/GenBank/DDBJ databases">
        <authorList>
            <person name="de Groot N.N."/>
        </authorList>
    </citation>
    <scope>NUCLEOTIDE SEQUENCE [LARGE SCALE GENOMIC DNA]</scope>
    <source>
        <strain evidence="2 3">CGMCC 1.7666</strain>
    </source>
</reference>
<gene>
    <name evidence="2" type="ORF">SAMN02927923_00046</name>
</gene>
<feature type="chain" id="PRO_5011763475" description="DUF1134 domain-containing protein" evidence="1">
    <location>
        <begin position="30"/>
        <end position="147"/>
    </location>
</feature>
<dbReference type="RefSeq" id="WP_091127903.1">
    <property type="nucleotide sequence ID" value="NZ_FMVJ01000002.1"/>
</dbReference>
<organism evidence="2 3">
    <name type="scientific">Microvirga guangxiensis</name>
    <dbReference type="NCBI Taxonomy" id="549386"/>
    <lineage>
        <taxon>Bacteria</taxon>
        <taxon>Pseudomonadati</taxon>
        <taxon>Pseudomonadota</taxon>
        <taxon>Alphaproteobacteria</taxon>
        <taxon>Hyphomicrobiales</taxon>
        <taxon>Methylobacteriaceae</taxon>
        <taxon>Microvirga</taxon>
    </lineage>
</organism>
<dbReference type="STRING" id="549386.SAMN02927923_00046"/>
<evidence type="ECO:0000313" key="3">
    <source>
        <dbReference type="Proteomes" id="UP000199569"/>
    </source>
</evidence>
<dbReference type="OrthoDB" id="9809946at2"/>
<keyword evidence="1" id="KW-0732">Signal</keyword>
<keyword evidence="3" id="KW-1185">Reference proteome</keyword>
<evidence type="ECO:0000313" key="2">
    <source>
        <dbReference type="EMBL" id="SCX82180.1"/>
    </source>
</evidence>
<evidence type="ECO:0000256" key="1">
    <source>
        <dbReference type="SAM" id="SignalP"/>
    </source>
</evidence>